<dbReference type="EMBL" id="LXQA010306749">
    <property type="protein sequence ID" value="MCI42618.1"/>
    <property type="molecule type" value="Genomic_DNA"/>
</dbReference>
<sequence>MKSNRNKLSSKCQLVGASKCFQVLEAAKAGSHRVHRRCAKGKDAAISVTG</sequence>
<evidence type="ECO:0000313" key="2">
    <source>
        <dbReference type="Proteomes" id="UP000265520"/>
    </source>
</evidence>
<dbReference type="AlphaFoldDB" id="A0A392S193"/>
<reference evidence="1 2" key="1">
    <citation type="journal article" date="2018" name="Front. Plant Sci.">
        <title>Red Clover (Trifolium pratense) and Zigzag Clover (T. medium) - A Picture of Genomic Similarities and Differences.</title>
        <authorList>
            <person name="Dluhosova J."/>
            <person name="Istvanek J."/>
            <person name="Nedelnik J."/>
            <person name="Repkova J."/>
        </authorList>
    </citation>
    <scope>NUCLEOTIDE SEQUENCE [LARGE SCALE GENOMIC DNA]</scope>
    <source>
        <strain evidence="2">cv. 10/8</strain>
        <tissue evidence="1">Leaf</tissue>
    </source>
</reference>
<organism evidence="1 2">
    <name type="scientific">Trifolium medium</name>
    <dbReference type="NCBI Taxonomy" id="97028"/>
    <lineage>
        <taxon>Eukaryota</taxon>
        <taxon>Viridiplantae</taxon>
        <taxon>Streptophyta</taxon>
        <taxon>Embryophyta</taxon>
        <taxon>Tracheophyta</taxon>
        <taxon>Spermatophyta</taxon>
        <taxon>Magnoliopsida</taxon>
        <taxon>eudicotyledons</taxon>
        <taxon>Gunneridae</taxon>
        <taxon>Pentapetalae</taxon>
        <taxon>rosids</taxon>
        <taxon>fabids</taxon>
        <taxon>Fabales</taxon>
        <taxon>Fabaceae</taxon>
        <taxon>Papilionoideae</taxon>
        <taxon>50 kb inversion clade</taxon>
        <taxon>NPAAA clade</taxon>
        <taxon>Hologalegina</taxon>
        <taxon>IRL clade</taxon>
        <taxon>Trifolieae</taxon>
        <taxon>Trifolium</taxon>
    </lineage>
</organism>
<evidence type="ECO:0000313" key="1">
    <source>
        <dbReference type="EMBL" id="MCI42618.1"/>
    </source>
</evidence>
<accession>A0A392S193</accession>
<name>A0A392S193_9FABA</name>
<protein>
    <submittedName>
        <fullName evidence="1">Uncharacterized protein</fullName>
    </submittedName>
</protein>
<keyword evidence="2" id="KW-1185">Reference proteome</keyword>
<comment type="caution">
    <text evidence="1">The sequence shown here is derived from an EMBL/GenBank/DDBJ whole genome shotgun (WGS) entry which is preliminary data.</text>
</comment>
<proteinExistence type="predicted"/>
<dbReference type="Proteomes" id="UP000265520">
    <property type="component" value="Unassembled WGS sequence"/>
</dbReference>
<feature type="non-terminal residue" evidence="1">
    <location>
        <position position="50"/>
    </location>
</feature>